<comment type="caution">
    <text evidence="1">The sequence shown here is derived from an EMBL/GenBank/DDBJ whole genome shotgun (WGS) entry which is preliminary data.</text>
</comment>
<name>A0A4C1XKL5_EUMVA</name>
<accession>A0A4C1XKL5</accession>
<keyword evidence="2" id="KW-1185">Reference proteome</keyword>
<evidence type="ECO:0000313" key="2">
    <source>
        <dbReference type="Proteomes" id="UP000299102"/>
    </source>
</evidence>
<gene>
    <name evidence="1" type="ORF">EVAR_19898_1</name>
</gene>
<organism evidence="1 2">
    <name type="scientific">Eumeta variegata</name>
    <name type="common">Bagworm moth</name>
    <name type="synonym">Eumeta japonica</name>
    <dbReference type="NCBI Taxonomy" id="151549"/>
    <lineage>
        <taxon>Eukaryota</taxon>
        <taxon>Metazoa</taxon>
        <taxon>Ecdysozoa</taxon>
        <taxon>Arthropoda</taxon>
        <taxon>Hexapoda</taxon>
        <taxon>Insecta</taxon>
        <taxon>Pterygota</taxon>
        <taxon>Neoptera</taxon>
        <taxon>Endopterygota</taxon>
        <taxon>Lepidoptera</taxon>
        <taxon>Glossata</taxon>
        <taxon>Ditrysia</taxon>
        <taxon>Tineoidea</taxon>
        <taxon>Psychidae</taxon>
        <taxon>Oiketicinae</taxon>
        <taxon>Eumeta</taxon>
    </lineage>
</organism>
<evidence type="ECO:0000313" key="1">
    <source>
        <dbReference type="EMBL" id="GBP64446.1"/>
    </source>
</evidence>
<reference evidence="1 2" key="1">
    <citation type="journal article" date="2019" name="Commun. Biol.">
        <title>The bagworm genome reveals a unique fibroin gene that provides high tensile strength.</title>
        <authorList>
            <person name="Kono N."/>
            <person name="Nakamura H."/>
            <person name="Ohtoshi R."/>
            <person name="Tomita M."/>
            <person name="Numata K."/>
            <person name="Arakawa K."/>
        </authorList>
    </citation>
    <scope>NUCLEOTIDE SEQUENCE [LARGE SCALE GENOMIC DNA]</scope>
</reference>
<dbReference type="AlphaFoldDB" id="A0A4C1XKL5"/>
<proteinExistence type="predicted"/>
<protein>
    <submittedName>
        <fullName evidence="1">Uncharacterized protein</fullName>
    </submittedName>
</protein>
<sequence length="113" mass="13450">MKVCLINCFSAYLKDDFAVLPYLEAGFNRWHIKGHELYDRCNVLKPRRRNMRTRRLKYKEDLRIADDDENLTPEFTDEFGARARIPFLVLRADHPPIELLLLTLEKNDNDFPP</sequence>
<dbReference type="EMBL" id="BGZK01000897">
    <property type="protein sequence ID" value="GBP64446.1"/>
    <property type="molecule type" value="Genomic_DNA"/>
</dbReference>
<dbReference type="Proteomes" id="UP000299102">
    <property type="component" value="Unassembled WGS sequence"/>
</dbReference>